<evidence type="ECO:0000256" key="3">
    <source>
        <dbReference type="ARBA" id="ARBA00004496"/>
    </source>
</evidence>
<keyword evidence="5" id="KW-0963">Cytoplasm</keyword>
<name>A0AAN7P532_9COLE</name>
<dbReference type="Gene3D" id="1.25.10.10">
    <property type="entry name" value="Leucine-rich Repeat Variant"/>
    <property type="match status" value="2"/>
</dbReference>
<sequence>MPATAIKAFQVTSIVSYNHDILEDLMFDPSETTNRPLEKESLQDDNAITVIEEPQLPSTSSLENVNEPVNRLNQIPTPATSTDCKVTQVFTSRLSISIQQISPLPKMFELSSSTRKPRKKGKIGVINLTPDIEAEKAVQSEKQQKERKKLARTVKKHVFVEEHVEEQAQLSYLKDDDEDVAYLYCNELFSGSKSKECWINTRSLMNTNSTSDISLRKKEKILHCNVITETMGNSTIRIAPTFGYLLGLCIEILLQLCDDPEADVRMMADESLNRLIRDMSNGNMSKIQIELHKEIKKNGSSRCLRAALWRFAELAHHIRPHKGKPYIANLMPCIIKITERPEEMIHETLSNSYPKIIATLGCFSTDNDIKALLRAFLSNISNTSAVIRRTTISCILSTCLNCRKPYVFITYILNNLLDHLLPIQVSHNTSLILGILGCLKTILPHIKNYTSEQEIKDSFGIRKEVNETPFSVDRLLQVYEICLHYILSNDHNVVNASLETLNSLLQNSMPDLRNVLLSPHGITRSRISFLDSHEKLKLRSPSQLSVATPLSGDDNLESELLDSLRPDIEKWIDESKLSVGNITYARTSEYLDKSMQINNGQTSNAKLNQVQEYSNIAIGTITDDAVDNANIEKAVVENLTKLELSDTSSERSFTQHTDDKSLATGSDDLNQEIDIGGFQDKNVPLLYCTRLIVKSFLLNGFPNTLISDKKVRVSVKSLSLSCLSTIVYIYPKVFLMYLDKNYTKDVKGCSFYKQPISDILQYKDHNDPQLRGAVRIIIGNFLKSVILKSYDKYEKWIAENSLVDDNEVFEINNVIQILVKGLEDESSNCLRQSLQSLSICLKCVLESENSLTVKPILGVLPRIAQNPYWLVKVSLLELVSEIHYITVQHIMGSSEFQDKVLYNVLFELLKYDNDKVRSACSTTIVQILPVLYFKQNIPNETTVTNKAKFYKSLYFSNLFNSDLEVNLNKKYLISSMPFPFNALCQSPKDSIHQSLSRIVLKLSNFLLTSQSKHFIFGCVETLSMLSESYPPTLYPDAWGCFSNISISSNQNLTSSTHYKNKDLSLSSSMDLLQLCMSLLSNSSVSYDIKCHLNLLKLCGNLVCGLSVPNFKSKTEFNLEFSTRLWDMFHDTHLSNLIEQFFNHTLKLLNVFYHVIEEITPVQLQNKPVLPNLPTASTLSPIKRRKSDFGDKYKIISPGKSLDKEDKPEKKMENVKLNVMGHFANVPHYLKIYELLKTAHSNYKTSLDKEASEKCLGLLKTALHTLSQLLEIGTLFESGRISEEVLNYFCCTFNLEPSYTVQCVQQLLKSLFGTNLTSNVSNNCLFYDNIFQKPYMEISLCINGFNNSSKLNRDGDNVVMGYLHRRDSKKSLVLPRGTDSILANYIRLFEPMVIKSLKQYTITSDVKLQCCVLQLLCKLVQLRVNYCLLDSEQIFIGFVLKQFEYLEEGQIPYSHNLIPQIFNFLVHLSYGKQHSKSIIGVPKIIQLCDGLMASGQPPLSHCIPALEPVVEDIFLCRNKSNTTDFKELETTREVLLSMLLRLLEYPEVIHLLTLILNESKYCNDNTDKWYKWSRQVADVFLPMFKQNKIVINNKSSLTCVRKLVYVLNPSVFKPLNEILFILFDEPPNQESLISHVNRWLGKILSLLLIVSQVKEELLLLKIMEVHSDFAPRSVFRNVITTSDPLNVSNTNEFFNDMFPEIIFVRYIFRVIDIAVEKCVDIVNSQSTQEELFLIEQTSSFLLFCMHIFQSGSHCKIANAAIDLVSGEMQLGRDSREEIPLNNINKNIIKIASFFPTLTIEWCYLLTLLSYNNRKFWSTIIQITESYGVVNQMKEFPVVQKLHCINLEIVRIGGTIVFCDYLNENLGDAEQLSWFLVHNIQLLVQLCDEEPIGEFFSSLHRNSPASGLIIQAINTKCLPITESSFRTKTLKSIENVHSSQIGVLLNSLIPNFLDCRQLTLSRLVANLASRKIELLLTMSMEEVCNQFPKEDLLQIMDALVERKLAKKHETLVGLLNRLAIQYYDISPLEFNQTHNLNPEYIKNLQINKSWYVSQVKSKCRCNKVDPEIAELLYNLYYEDLINIMANKDFNRLILKHSIMWSLNNIRENGLENEPDLLKASINCLIKNIVDVANLLPKSHQVYRVFGRHELPAETRYSHKISELFSDNLFWNFLYSLVPSVTYYVDSLVTPNQIPVNNLADFVKFSVLCLESVNFLIHVDNDSLNINSVDTALNCAKVILTNNNFRDVLIDDALISWLCSAVNSLHKLISHLLLGDEPLPDIPKYGLSATTKNNEQLCKEHACYQLSILICWLGKINSSITIPKYLVICIKDIVISLSRKPFANSYLLIPIGAWKNDFQLTNKDSTLIPPLPIEFLQEVEVLEEFVNRVMFLGWTSRQQFEETWMCLLSVLNTNSTQDNVMEDANTTIHVTSLSIQAITSLLLQTLSVPVIGDINNSKFLHVSRDSPININKKCVTKLKYIHNKLQNKFKEATKLYKRRYTLINVFDKPNLDKLDTTYAFGQLSVEYLLIASKIVETNDESRLATQIYEEQHKILKESGLDLNSCLQFLIDLYSQWIKAPNTPLRILHEVVKSILVISDLFTDRFQFAWMLDISLDLFKMHTIEDEIIQHYLIISICKAAAVLTPDMETYETIKKVVSQNLKSGFLPSKIASLHGLLYVLQGCVLGNTHIGTLSEEMQLIFPIATEYIEAFVNSINGTLPQSLEHNLLVWAVAFYLIEHIDQSNFTADFTLHVIQSAITYISQQKVNTGHVAILKGLERLVIKKIISEKACNQLVKLSLDLMKNGPSSLAIPAFQMLLSCMYMDAFEDLENDQKTGVMVHGNPDNLVQAIEQISAVFDYIKKGFAFEVEIITAILPDILNDFFPPSDILTKVLGEFLSPQQPHPRLLSRVVFKVFQCAIEQSQLSLLQDWVVFSLSNFTQSFSVGMATWCLTCFFISASINEWLRSFFPYVQSRIGRYEYEDRKMLCIAGADFYKNLTNDKQKEAFVQTFTKVKDEINMPFQDLLGCL</sequence>
<dbReference type="GO" id="GO:0005634">
    <property type="term" value="C:nucleus"/>
    <property type="evidence" value="ECO:0007669"/>
    <property type="project" value="UniProtKB-SubCell"/>
</dbReference>
<dbReference type="InterPro" id="IPR048411">
    <property type="entry name" value="Htt_N_HEAT_rpt-1"/>
</dbReference>
<dbReference type="InterPro" id="IPR021133">
    <property type="entry name" value="HEAT_type_2"/>
</dbReference>
<dbReference type="InterPro" id="IPR024613">
    <property type="entry name" value="Huntingtin_N_HEAT_rpt-2"/>
</dbReference>
<dbReference type="PRINTS" id="PR00375">
    <property type="entry name" value="HUNTINGTIN"/>
</dbReference>
<organism evidence="8 9">
    <name type="scientific">Aquatica leii</name>
    <dbReference type="NCBI Taxonomy" id="1421715"/>
    <lineage>
        <taxon>Eukaryota</taxon>
        <taxon>Metazoa</taxon>
        <taxon>Ecdysozoa</taxon>
        <taxon>Arthropoda</taxon>
        <taxon>Hexapoda</taxon>
        <taxon>Insecta</taxon>
        <taxon>Pterygota</taxon>
        <taxon>Neoptera</taxon>
        <taxon>Endopterygota</taxon>
        <taxon>Coleoptera</taxon>
        <taxon>Polyphaga</taxon>
        <taxon>Elateriformia</taxon>
        <taxon>Elateroidea</taxon>
        <taxon>Lampyridae</taxon>
        <taxon>Luciolinae</taxon>
        <taxon>Aquatica</taxon>
    </lineage>
</organism>
<dbReference type="Pfam" id="PF12372">
    <property type="entry name" value="Htt_N-HEAT"/>
    <property type="match status" value="1"/>
</dbReference>
<comment type="function">
    <text evidence="1">May play a role in microtubule-mediated transport or vesicle function.</text>
</comment>
<dbReference type="GO" id="GO:0005737">
    <property type="term" value="C:cytoplasm"/>
    <property type="evidence" value="ECO:0007669"/>
    <property type="project" value="UniProtKB-SubCell"/>
</dbReference>
<evidence type="ECO:0000256" key="5">
    <source>
        <dbReference type="ARBA" id="ARBA00022490"/>
    </source>
</evidence>
<keyword evidence="6" id="KW-0539">Nucleus</keyword>
<gene>
    <name evidence="8" type="ORF">RN001_011893</name>
</gene>
<dbReference type="Pfam" id="PF20927">
    <property type="entry name" value="Htt_C-HEAT"/>
    <property type="match status" value="2"/>
</dbReference>
<evidence type="ECO:0000313" key="8">
    <source>
        <dbReference type="EMBL" id="KAK4875471.1"/>
    </source>
</evidence>
<evidence type="ECO:0000256" key="2">
    <source>
        <dbReference type="ARBA" id="ARBA00004123"/>
    </source>
</evidence>
<keyword evidence="9" id="KW-1185">Reference proteome</keyword>
<dbReference type="SUPFAM" id="SSF48371">
    <property type="entry name" value="ARM repeat"/>
    <property type="match status" value="1"/>
</dbReference>
<dbReference type="EMBL" id="JARPUR010000005">
    <property type="protein sequence ID" value="KAK4875471.1"/>
    <property type="molecule type" value="Genomic_DNA"/>
</dbReference>
<dbReference type="InterPro" id="IPR000091">
    <property type="entry name" value="Huntingtin"/>
</dbReference>
<evidence type="ECO:0008006" key="10">
    <source>
        <dbReference type="Google" id="ProtNLM"/>
    </source>
</evidence>
<evidence type="ECO:0000313" key="9">
    <source>
        <dbReference type="Proteomes" id="UP001353858"/>
    </source>
</evidence>
<dbReference type="InterPro" id="IPR048413">
    <property type="entry name" value="Htt_C-HEAT_rpt"/>
</dbReference>
<reference evidence="9" key="1">
    <citation type="submission" date="2023-01" db="EMBL/GenBank/DDBJ databases">
        <title>Key to firefly adult light organ development and bioluminescence: homeobox transcription factors regulate luciferase expression and transportation to peroxisome.</title>
        <authorList>
            <person name="Fu X."/>
        </authorList>
    </citation>
    <scope>NUCLEOTIDE SEQUENCE [LARGE SCALE GENOMIC DNA]</scope>
</reference>
<feature type="repeat" description="HEAT" evidence="7">
    <location>
        <begin position="249"/>
        <end position="286"/>
    </location>
</feature>
<dbReference type="PROSITE" id="PS50077">
    <property type="entry name" value="HEAT_REPEAT"/>
    <property type="match status" value="1"/>
</dbReference>
<dbReference type="Pfam" id="PF20925">
    <property type="entry name" value="Htt_bridge"/>
    <property type="match status" value="1"/>
</dbReference>
<dbReference type="Pfam" id="PF20926">
    <property type="entry name" value="Htt_N-HEAT_1"/>
    <property type="match status" value="1"/>
</dbReference>
<dbReference type="InterPro" id="IPR048412">
    <property type="entry name" value="Htt_bridge"/>
</dbReference>
<comment type="similarity">
    <text evidence="4">Belongs to the huntingtin family.</text>
</comment>
<accession>A0AAN7P532</accession>
<comment type="subcellular location">
    <subcellularLocation>
        <location evidence="3">Cytoplasm</location>
    </subcellularLocation>
    <subcellularLocation>
        <location evidence="2">Nucleus</location>
    </subcellularLocation>
</comment>
<dbReference type="InterPro" id="IPR028426">
    <property type="entry name" value="Huntingtin_fam"/>
</dbReference>
<proteinExistence type="inferred from homology"/>
<dbReference type="InterPro" id="IPR011989">
    <property type="entry name" value="ARM-like"/>
</dbReference>
<comment type="caution">
    <text evidence="8">The sequence shown here is derived from an EMBL/GenBank/DDBJ whole genome shotgun (WGS) entry which is preliminary data.</text>
</comment>
<dbReference type="Proteomes" id="UP001353858">
    <property type="component" value="Unassembled WGS sequence"/>
</dbReference>
<evidence type="ECO:0000256" key="7">
    <source>
        <dbReference type="PROSITE-ProRule" id="PRU00103"/>
    </source>
</evidence>
<dbReference type="InterPro" id="IPR016024">
    <property type="entry name" value="ARM-type_fold"/>
</dbReference>
<dbReference type="PANTHER" id="PTHR10170:SF10">
    <property type="entry name" value="HUNTINGTIN"/>
    <property type="match status" value="1"/>
</dbReference>
<protein>
    <recommendedName>
        <fullName evidence="10">Huntingtin</fullName>
    </recommendedName>
</protein>
<dbReference type="PANTHER" id="PTHR10170">
    <property type="entry name" value="HUNTINGTON DISEASE PROTEIN"/>
    <property type="match status" value="1"/>
</dbReference>
<evidence type="ECO:0000256" key="1">
    <source>
        <dbReference type="ARBA" id="ARBA00002907"/>
    </source>
</evidence>
<evidence type="ECO:0000256" key="4">
    <source>
        <dbReference type="ARBA" id="ARBA00007153"/>
    </source>
</evidence>
<evidence type="ECO:0000256" key="6">
    <source>
        <dbReference type="ARBA" id="ARBA00023242"/>
    </source>
</evidence>